<evidence type="ECO:0000313" key="4">
    <source>
        <dbReference type="Ensembl" id="ENSSGRP00000065238.1"/>
    </source>
</evidence>
<dbReference type="Proteomes" id="UP000472262">
    <property type="component" value="Unassembled WGS sequence"/>
</dbReference>
<evidence type="ECO:0000256" key="1">
    <source>
        <dbReference type="ARBA" id="ARBA00004123"/>
    </source>
</evidence>
<dbReference type="AlphaFoldDB" id="A0A672PN91"/>
<dbReference type="PANTHER" id="PTHR46297">
    <property type="entry name" value="ZINC FINGER CCCH-TYPE WITH G PATCH DOMAIN-CONTAINING PROTEIN"/>
    <property type="match status" value="1"/>
</dbReference>
<dbReference type="Ensembl" id="ENSSGRT00000069559.1">
    <property type="protein sequence ID" value="ENSSGRP00000065238.1"/>
    <property type="gene ID" value="ENSSGRG00000033588.1"/>
</dbReference>
<keyword evidence="2" id="KW-0539">Nucleus</keyword>
<dbReference type="Gene3D" id="2.30.30.1190">
    <property type="match status" value="1"/>
</dbReference>
<reference evidence="4" key="2">
    <citation type="submission" date="2025-09" db="UniProtKB">
        <authorList>
            <consortium name="Ensembl"/>
        </authorList>
    </citation>
    <scope>IDENTIFICATION</scope>
</reference>
<evidence type="ECO:0000256" key="2">
    <source>
        <dbReference type="ARBA" id="ARBA00023242"/>
    </source>
</evidence>
<accession>A0A672PN91</accession>
<keyword evidence="5" id="KW-1185">Reference proteome</keyword>
<dbReference type="PANTHER" id="PTHR46297:SF1">
    <property type="entry name" value="ZINC FINGER CCCH-TYPE WITH G PATCH DOMAIN-CONTAINING PROTEIN"/>
    <property type="match status" value="1"/>
</dbReference>
<name>A0A672PN91_SINGR</name>
<feature type="region of interest" description="Disordered" evidence="3">
    <location>
        <begin position="31"/>
        <end position="91"/>
    </location>
</feature>
<evidence type="ECO:0000313" key="5">
    <source>
        <dbReference type="Proteomes" id="UP000472262"/>
    </source>
</evidence>
<dbReference type="GO" id="GO:0005634">
    <property type="term" value="C:nucleus"/>
    <property type="evidence" value="ECO:0007669"/>
    <property type="project" value="UniProtKB-SubCell"/>
</dbReference>
<evidence type="ECO:0000256" key="3">
    <source>
        <dbReference type="SAM" id="MobiDB-lite"/>
    </source>
</evidence>
<comment type="subcellular location">
    <subcellularLocation>
        <location evidence="1">Nucleus</location>
    </subcellularLocation>
</comment>
<organism evidence="4 5">
    <name type="scientific">Sinocyclocheilus grahami</name>
    <name type="common">Dianchi golden-line fish</name>
    <name type="synonym">Barbus grahami</name>
    <dbReference type="NCBI Taxonomy" id="75366"/>
    <lineage>
        <taxon>Eukaryota</taxon>
        <taxon>Metazoa</taxon>
        <taxon>Chordata</taxon>
        <taxon>Craniata</taxon>
        <taxon>Vertebrata</taxon>
        <taxon>Euteleostomi</taxon>
        <taxon>Actinopterygii</taxon>
        <taxon>Neopterygii</taxon>
        <taxon>Teleostei</taxon>
        <taxon>Ostariophysi</taxon>
        <taxon>Cypriniformes</taxon>
        <taxon>Cyprinidae</taxon>
        <taxon>Cyprininae</taxon>
        <taxon>Sinocyclocheilus</taxon>
    </lineage>
</organism>
<reference evidence="4" key="1">
    <citation type="submission" date="2025-08" db="UniProtKB">
        <authorList>
            <consortium name="Ensembl"/>
        </authorList>
    </citation>
    <scope>IDENTIFICATION</scope>
</reference>
<dbReference type="GO" id="GO:0000978">
    <property type="term" value="F:RNA polymerase II cis-regulatory region sequence-specific DNA binding"/>
    <property type="evidence" value="ECO:0007669"/>
    <property type="project" value="TreeGrafter"/>
</dbReference>
<dbReference type="GO" id="GO:0001227">
    <property type="term" value="F:DNA-binding transcription repressor activity, RNA polymerase II-specific"/>
    <property type="evidence" value="ECO:0007669"/>
    <property type="project" value="TreeGrafter"/>
</dbReference>
<proteinExistence type="predicted"/>
<feature type="compositionally biased region" description="Polar residues" evidence="3">
    <location>
        <begin position="31"/>
        <end position="68"/>
    </location>
</feature>
<protein>
    <submittedName>
        <fullName evidence="4">Zinc finger, CCCH-type with G patch domain</fullName>
    </submittedName>
</protein>
<sequence length="199" mass="22150">MDESSLEEAIEIYSTQLQQVQVALSEDLQQLTEPTESSLGSVKKSQLLASLEEPSTNQDATSVTQETGELSEDSAEVKQNAEPDEEEEEYHNAMVVCPEEARVRVLYLHPTNKSMKPCGFYLGGKCRLLNLQGFFFFFLNKKVAALPHIRTTGRSGSARLWHNKSSAAFEPCVALVQRPRFASTAFSLTLLHSTTLINH</sequence>